<sequence length="109" mass="12234">MSAEYYYPSQCCAGKHRSISGSDENGFSEERILLDFKLFVNSPGRTTMACYGKMLLDERNRAGERGQGRGAIRRWQELAPAAIGFAIASNRHHILARSPVRVRATKIFL</sequence>
<gene>
    <name evidence="1" type="ORF">RMAR0315_LOCUS9310</name>
</gene>
<protein>
    <submittedName>
        <fullName evidence="1">Uncharacterized protein</fullName>
    </submittedName>
</protein>
<reference evidence="1" key="1">
    <citation type="submission" date="2021-01" db="EMBL/GenBank/DDBJ databases">
        <authorList>
            <person name="Corre E."/>
            <person name="Pelletier E."/>
            <person name="Niang G."/>
            <person name="Scheremetjew M."/>
            <person name="Finn R."/>
            <person name="Kale V."/>
            <person name="Holt S."/>
            <person name="Cochrane G."/>
            <person name="Meng A."/>
            <person name="Brown T."/>
            <person name="Cohen L."/>
        </authorList>
    </citation>
    <scope>NUCLEOTIDE SEQUENCE</scope>
    <source>
        <strain evidence="1">UTEX LB 2760</strain>
    </source>
</reference>
<name>A0A7S0BP99_9RHOD</name>
<proteinExistence type="predicted"/>
<evidence type="ECO:0000313" key="1">
    <source>
        <dbReference type="EMBL" id="CAD8399318.1"/>
    </source>
</evidence>
<dbReference type="AlphaFoldDB" id="A0A7S0BP99"/>
<accession>A0A7S0BP99</accession>
<dbReference type="EMBL" id="HBEK01017025">
    <property type="protein sequence ID" value="CAD8399318.1"/>
    <property type="molecule type" value="Transcribed_RNA"/>
</dbReference>
<organism evidence="1">
    <name type="scientific">Rhodosorus marinus</name>
    <dbReference type="NCBI Taxonomy" id="101924"/>
    <lineage>
        <taxon>Eukaryota</taxon>
        <taxon>Rhodophyta</taxon>
        <taxon>Stylonematophyceae</taxon>
        <taxon>Stylonematales</taxon>
        <taxon>Stylonemataceae</taxon>
        <taxon>Rhodosorus</taxon>
    </lineage>
</organism>